<evidence type="ECO:0000256" key="2">
    <source>
        <dbReference type="ARBA" id="ARBA00022490"/>
    </source>
</evidence>
<dbReference type="AlphaFoldDB" id="A0A8H7U920"/>
<proteinExistence type="predicted"/>
<sequence>MASPNELIQGKEWQCVQYVWNTSNGCCWIELAKKETLAEDILTDKQLIIDSDRKRNTNREALTNIRKKLNNGMFNILEAIGCKICLTLRLERKLWINMGDMFIKLPKEDVKNMIEEDQKKLDEEIESRRDMVRQKVMKLDQFDNGQQTSGFDLQGLKASDIYNIRNQKTQEREI</sequence>
<evidence type="ECO:0000256" key="3">
    <source>
        <dbReference type="ARBA" id="ARBA00023186"/>
    </source>
</evidence>
<dbReference type="PANTHER" id="PTHR21162">
    <property type="entry name" value="P53 AND DNA DAMAGE-REGULATED PROTEIN"/>
    <property type="match status" value="1"/>
</dbReference>
<name>A0A8H7U920_MORIS</name>
<comment type="subcellular location">
    <subcellularLocation>
        <location evidence="1">Cytoplasm</location>
    </subcellularLocation>
</comment>
<dbReference type="EMBL" id="JAEPQZ010000016">
    <property type="protein sequence ID" value="KAG2172882.1"/>
    <property type="molecule type" value="Genomic_DNA"/>
</dbReference>
<organism evidence="4 5">
    <name type="scientific">Mortierella isabellina</name>
    <name type="common">Filamentous fungus</name>
    <name type="synonym">Umbelopsis isabellina</name>
    <dbReference type="NCBI Taxonomy" id="91625"/>
    <lineage>
        <taxon>Eukaryota</taxon>
        <taxon>Fungi</taxon>
        <taxon>Fungi incertae sedis</taxon>
        <taxon>Mucoromycota</taxon>
        <taxon>Mucoromycotina</taxon>
        <taxon>Umbelopsidomycetes</taxon>
        <taxon>Umbelopsidales</taxon>
        <taxon>Umbelopsidaceae</taxon>
        <taxon>Umbelopsis</taxon>
    </lineage>
</organism>
<protein>
    <recommendedName>
        <fullName evidence="6">P53 and DNA damage-regulated protein 1</fullName>
    </recommendedName>
</protein>
<dbReference type="OrthoDB" id="20282at2759"/>
<dbReference type="InterPro" id="IPR030482">
    <property type="entry name" value="PDRG1"/>
</dbReference>
<comment type="caution">
    <text evidence="4">The sequence shown here is derived from an EMBL/GenBank/DDBJ whole genome shotgun (WGS) entry which is preliminary data.</text>
</comment>
<dbReference type="GO" id="GO:0005737">
    <property type="term" value="C:cytoplasm"/>
    <property type="evidence" value="ECO:0007669"/>
    <property type="project" value="UniProtKB-SubCell"/>
</dbReference>
<evidence type="ECO:0008006" key="6">
    <source>
        <dbReference type="Google" id="ProtNLM"/>
    </source>
</evidence>
<evidence type="ECO:0000256" key="1">
    <source>
        <dbReference type="ARBA" id="ARBA00004496"/>
    </source>
</evidence>
<gene>
    <name evidence="4" type="ORF">INT43_000232</name>
</gene>
<dbReference type="PANTHER" id="PTHR21162:SF0">
    <property type="entry name" value="P53 AND DNA DAMAGE-REGULATED PROTEIN 1"/>
    <property type="match status" value="1"/>
</dbReference>
<evidence type="ECO:0000313" key="4">
    <source>
        <dbReference type="EMBL" id="KAG2172882.1"/>
    </source>
</evidence>
<keyword evidence="2" id="KW-0963">Cytoplasm</keyword>
<keyword evidence="3" id="KW-0143">Chaperone</keyword>
<accession>A0A8H7U920</accession>
<dbReference type="Proteomes" id="UP000654370">
    <property type="component" value="Unassembled WGS sequence"/>
</dbReference>
<dbReference type="CDD" id="cd22860">
    <property type="entry name" value="PDRG1"/>
    <property type="match status" value="1"/>
</dbReference>
<dbReference type="SUPFAM" id="SSF46579">
    <property type="entry name" value="Prefoldin"/>
    <property type="match status" value="1"/>
</dbReference>
<evidence type="ECO:0000313" key="5">
    <source>
        <dbReference type="Proteomes" id="UP000654370"/>
    </source>
</evidence>
<reference evidence="4" key="1">
    <citation type="submission" date="2020-12" db="EMBL/GenBank/DDBJ databases">
        <title>Metabolic potential, ecology and presence of endohyphal bacteria is reflected in genomic diversity of Mucoromycotina.</title>
        <authorList>
            <person name="Muszewska A."/>
            <person name="Okrasinska A."/>
            <person name="Steczkiewicz K."/>
            <person name="Drgas O."/>
            <person name="Orlowska M."/>
            <person name="Perlinska-Lenart U."/>
            <person name="Aleksandrzak-Piekarczyk T."/>
            <person name="Szatraj K."/>
            <person name="Zielenkiewicz U."/>
            <person name="Pilsyk S."/>
            <person name="Malc E."/>
            <person name="Mieczkowski P."/>
            <person name="Kruszewska J.S."/>
            <person name="Biernat P."/>
            <person name="Pawlowska J."/>
        </authorList>
    </citation>
    <scope>NUCLEOTIDE SEQUENCE</scope>
    <source>
        <strain evidence="4">WA0000067209</strain>
    </source>
</reference>
<keyword evidence="5" id="KW-1185">Reference proteome</keyword>